<evidence type="ECO:0000313" key="1">
    <source>
        <dbReference type="Proteomes" id="UP000887565"/>
    </source>
</evidence>
<proteinExistence type="predicted"/>
<organism evidence="1 2">
    <name type="scientific">Romanomermis culicivorax</name>
    <name type="common">Nematode worm</name>
    <dbReference type="NCBI Taxonomy" id="13658"/>
    <lineage>
        <taxon>Eukaryota</taxon>
        <taxon>Metazoa</taxon>
        <taxon>Ecdysozoa</taxon>
        <taxon>Nematoda</taxon>
        <taxon>Enoplea</taxon>
        <taxon>Dorylaimia</taxon>
        <taxon>Mermithida</taxon>
        <taxon>Mermithoidea</taxon>
        <taxon>Mermithidae</taxon>
        <taxon>Romanomermis</taxon>
    </lineage>
</organism>
<sequence length="70" mass="7983">MELKSTEPRSWSKIFVFLTTDCNSPTTRKILLDGFTIQEHDRAMAPNWPKKTLFGALIELTSVSEQTLIV</sequence>
<keyword evidence="1" id="KW-1185">Reference proteome</keyword>
<name>A0A915KHE0_ROMCU</name>
<dbReference type="WBParaSite" id="nRc.2.0.1.t37349-RA">
    <property type="protein sequence ID" value="nRc.2.0.1.t37349-RA"/>
    <property type="gene ID" value="nRc.2.0.1.g37349"/>
</dbReference>
<dbReference type="AlphaFoldDB" id="A0A915KHE0"/>
<evidence type="ECO:0000313" key="2">
    <source>
        <dbReference type="WBParaSite" id="nRc.2.0.1.t37349-RA"/>
    </source>
</evidence>
<reference evidence="2" key="1">
    <citation type="submission" date="2022-11" db="UniProtKB">
        <authorList>
            <consortium name="WormBaseParasite"/>
        </authorList>
    </citation>
    <scope>IDENTIFICATION</scope>
</reference>
<protein>
    <submittedName>
        <fullName evidence="2">Uncharacterized protein</fullName>
    </submittedName>
</protein>
<dbReference type="Proteomes" id="UP000887565">
    <property type="component" value="Unplaced"/>
</dbReference>
<accession>A0A915KHE0</accession>